<evidence type="ECO:0000256" key="1">
    <source>
        <dbReference type="ARBA" id="ARBA00007462"/>
    </source>
</evidence>
<dbReference type="GO" id="GO:0000470">
    <property type="term" value="P:maturation of LSU-rRNA"/>
    <property type="evidence" value="ECO:0000318"/>
    <property type="project" value="GO_Central"/>
</dbReference>
<reference evidence="4" key="2">
    <citation type="submission" date="2025-08" db="UniProtKB">
        <authorList>
            <consortium name="Ensembl"/>
        </authorList>
    </citation>
    <scope>IDENTIFICATION</scope>
    <source>
        <strain evidence="4">Hd-rR</strain>
    </source>
</reference>
<dbReference type="InterPro" id="IPR012459">
    <property type="entry name" value="Rrp15"/>
</dbReference>
<dbReference type="InParanoid" id="H2LEL9"/>
<sequence>MRTLDSNRKYFVVAFACSQALLFTCSMAVVRIISGDDAISQLEDQQDCDGEICEEEDDVGEENQQEDGEDAGAGWAEAMAKILGKETTVSNSSILLKNKELQKIKAAEREEQLIRKKQLDRKRTWEMMFREKPDLVRDREAERALQRTATRGVVQLFNAVRKHQKTLDQQVKEAGSSERKKAKILSSFSKKDFIGALRRTEEGGRVHGEGRTHGKPEEGAAAEQKPSWSVLSDDFMMGATMKDWDKDSGAEEAEPHSDGGSGDSD</sequence>
<comment type="similarity">
    <text evidence="1">Belongs to the RRP15 family.</text>
</comment>
<evidence type="ECO:0000256" key="2">
    <source>
        <dbReference type="ARBA" id="ARBA00017475"/>
    </source>
</evidence>
<dbReference type="Bgee" id="ENSORLG00000003526">
    <property type="expression patterns" value="Expressed in gastrula and 14 other cell types or tissues"/>
</dbReference>
<organism evidence="4 5">
    <name type="scientific">Oryzias latipes</name>
    <name type="common">Japanese rice fish</name>
    <name type="synonym">Japanese killifish</name>
    <dbReference type="NCBI Taxonomy" id="8090"/>
    <lineage>
        <taxon>Eukaryota</taxon>
        <taxon>Metazoa</taxon>
        <taxon>Chordata</taxon>
        <taxon>Craniata</taxon>
        <taxon>Vertebrata</taxon>
        <taxon>Euteleostomi</taxon>
        <taxon>Actinopterygii</taxon>
        <taxon>Neopterygii</taxon>
        <taxon>Teleostei</taxon>
        <taxon>Neoteleostei</taxon>
        <taxon>Acanthomorphata</taxon>
        <taxon>Ovalentaria</taxon>
        <taxon>Atherinomorphae</taxon>
        <taxon>Beloniformes</taxon>
        <taxon>Adrianichthyidae</taxon>
        <taxon>Oryziinae</taxon>
        <taxon>Oryzias</taxon>
    </lineage>
</organism>
<gene>
    <name evidence="4" type="primary">rrp15</name>
</gene>
<evidence type="ECO:0000313" key="4">
    <source>
        <dbReference type="Ensembl" id="ENSORLP00000004394.2"/>
    </source>
</evidence>
<feature type="compositionally biased region" description="Basic and acidic residues" evidence="3">
    <location>
        <begin position="242"/>
        <end position="257"/>
    </location>
</feature>
<dbReference type="Ensembl" id="ENSORLT00000004395.2">
    <property type="protein sequence ID" value="ENSORLP00000004394.2"/>
    <property type="gene ID" value="ENSORLG00000003526.2"/>
</dbReference>
<dbReference type="GeneID" id="101168569"/>
<dbReference type="GO" id="GO:0000460">
    <property type="term" value="P:maturation of 5.8S rRNA"/>
    <property type="evidence" value="ECO:0000318"/>
    <property type="project" value="GO_Central"/>
</dbReference>
<dbReference type="GeneTree" id="ENSGT00390000001960"/>
<keyword evidence="5" id="KW-1185">Reference proteome</keyword>
<name>H2LEL9_ORYLA</name>
<reference evidence="4" key="3">
    <citation type="submission" date="2025-09" db="UniProtKB">
        <authorList>
            <consortium name="Ensembl"/>
        </authorList>
    </citation>
    <scope>IDENTIFICATION</scope>
    <source>
        <strain evidence="4">Hd-rR</strain>
    </source>
</reference>
<dbReference type="HOGENOM" id="CLU_079732_0_0_1"/>
<reference evidence="4 5" key="1">
    <citation type="journal article" date="2007" name="Nature">
        <title>The medaka draft genome and insights into vertebrate genome evolution.</title>
        <authorList>
            <person name="Kasahara M."/>
            <person name="Naruse K."/>
            <person name="Sasaki S."/>
            <person name="Nakatani Y."/>
            <person name="Qu W."/>
            <person name="Ahsan B."/>
            <person name="Yamada T."/>
            <person name="Nagayasu Y."/>
            <person name="Doi K."/>
            <person name="Kasai Y."/>
            <person name="Jindo T."/>
            <person name="Kobayashi D."/>
            <person name="Shimada A."/>
            <person name="Toyoda A."/>
            <person name="Kuroki Y."/>
            <person name="Fujiyama A."/>
            <person name="Sasaki T."/>
            <person name="Shimizu A."/>
            <person name="Asakawa S."/>
            <person name="Shimizu N."/>
            <person name="Hashimoto S."/>
            <person name="Yang J."/>
            <person name="Lee Y."/>
            <person name="Matsushima K."/>
            <person name="Sugano S."/>
            <person name="Sakaizumi M."/>
            <person name="Narita T."/>
            <person name="Ohishi K."/>
            <person name="Haga S."/>
            <person name="Ohta F."/>
            <person name="Nomoto H."/>
            <person name="Nogata K."/>
            <person name="Morishita T."/>
            <person name="Endo T."/>
            <person name="Shin-I T."/>
            <person name="Takeda H."/>
            <person name="Morishita S."/>
            <person name="Kohara Y."/>
        </authorList>
    </citation>
    <scope>NUCLEOTIDE SEQUENCE [LARGE SCALE GENOMIC DNA]</scope>
    <source>
        <strain evidence="4 5">Hd-rR</strain>
    </source>
</reference>
<dbReference type="eggNOG" id="KOG2974">
    <property type="taxonomic scope" value="Eukaryota"/>
</dbReference>
<proteinExistence type="inferred from homology"/>
<dbReference type="GO" id="GO:0030687">
    <property type="term" value="C:preribosome, large subunit precursor"/>
    <property type="evidence" value="ECO:0000318"/>
    <property type="project" value="GO_Central"/>
</dbReference>
<dbReference type="AlphaFoldDB" id="H2LEL9"/>
<evidence type="ECO:0000313" key="5">
    <source>
        <dbReference type="Proteomes" id="UP000001038"/>
    </source>
</evidence>
<dbReference type="Pfam" id="PF07890">
    <property type="entry name" value="Rrp15p"/>
    <property type="match status" value="1"/>
</dbReference>
<protein>
    <recommendedName>
        <fullName evidence="2">RRP15-like protein</fullName>
    </recommendedName>
</protein>
<dbReference type="PANTHER" id="PTHR13245">
    <property type="entry name" value="RRP15-LIKE PROTEIN"/>
    <property type="match status" value="1"/>
</dbReference>
<dbReference type="RefSeq" id="XP_011483226.2">
    <property type="nucleotide sequence ID" value="XM_011484924.2"/>
</dbReference>
<evidence type="ECO:0000256" key="3">
    <source>
        <dbReference type="SAM" id="MobiDB-lite"/>
    </source>
</evidence>
<feature type="compositionally biased region" description="Basic and acidic residues" evidence="3">
    <location>
        <begin position="199"/>
        <end position="218"/>
    </location>
</feature>
<dbReference type="KEGG" id="ola:101168569"/>
<dbReference type="CTD" id="51018"/>
<dbReference type="FunCoup" id="H2LEL9">
    <property type="interactions" value="404"/>
</dbReference>
<dbReference type="STRING" id="8090.ENSORLP00000004394"/>
<dbReference type="OrthoDB" id="20949at2759"/>
<dbReference type="PANTHER" id="PTHR13245:SF14">
    <property type="entry name" value="RRP15-LIKE PROTEIN"/>
    <property type="match status" value="1"/>
</dbReference>
<feature type="region of interest" description="Disordered" evidence="3">
    <location>
        <begin position="199"/>
        <end position="265"/>
    </location>
</feature>
<accession>H2LEL9</accession>
<dbReference type="Proteomes" id="UP000001038">
    <property type="component" value="Chromosome 16"/>
</dbReference>